<proteinExistence type="predicted"/>
<dbReference type="GeneID" id="20672586"/>
<protein>
    <submittedName>
        <fullName evidence="1">Uncharacterized protein</fullName>
    </submittedName>
</protein>
<dbReference type="KEGG" id="hir:HETIRDRAFT_407313"/>
<dbReference type="InParanoid" id="W4KI46"/>
<gene>
    <name evidence="1" type="ORF">HETIRDRAFT_407313</name>
</gene>
<reference evidence="1 2" key="1">
    <citation type="journal article" date="2012" name="New Phytol.">
        <title>Insight into trade-off between wood decay and parasitism from the genome of a fungal forest pathogen.</title>
        <authorList>
            <person name="Olson A."/>
            <person name="Aerts A."/>
            <person name="Asiegbu F."/>
            <person name="Belbahri L."/>
            <person name="Bouzid O."/>
            <person name="Broberg A."/>
            <person name="Canback B."/>
            <person name="Coutinho P.M."/>
            <person name="Cullen D."/>
            <person name="Dalman K."/>
            <person name="Deflorio G."/>
            <person name="van Diepen L.T."/>
            <person name="Dunand C."/>
            <person name="Duplessis S."/>
            <person name="Durling M."/>
            <person name="Gonthier P."/>
            <person name="Grimwood J."/>
            <person name="Fossdal C.G."/>
            <person name="Hansson D."/>
            <person name="Henrissat B."/>
            <person name="Hietala A."/>
            <person name="Himmelstrand K."/>
            <person name="Hoffmeister D."/>
            <person name="Hogberg N."/>
            <person name="James T.Y."/>
            <person name="Karlsson M."/>
            <person name="Kohler A."/>
            <person name="Kues U."/>
            <person name="Lee Y.H."/>
            <person name="Lin Y.C."/>
            <person name="Lind M."/>
            <person name="Lindquist E."/>
            <person name="Lombard V."/>
            <person name="Lucas S."/>
            <person name="Lunden K."/>
            <person name="Morin E."/>
            <person name="Murat C."/>
            <person name="Park J."/>
            <person name="Raffaello T."/>
            <person name="Rouze P."/>
            <person name="Salamov A."/>
            <person name="Schmutz J."/>
            <person name="Solheim H."/>
            <person name="Stahlberg J."/>
            <person name="Velez H."/>
            <person name="de Vries R.P."/>
            <person name="Wiebenga A."/>
            <person name="Woodward S."/>
            <person name="Yakovlev I."/>
            <person name="Garbelotto M."/>
            <person name="Martin F."/>
            <person name="Grigoriev I.V."/>
            <person name="Stenlid J."/>
        </authorList>
    </citation>
    <scope>NUCLEOTIDE SEQUENCE [LARGE SCALE GENOMIC DNA]</scope>
    <source>
        <strain evidence="1 2">TC 32-1</strain>
    </source>
</reference>
<dbReference type="HOGENOM" id="CLU_1845352_0_0_1"/>
<dbReference type="Proteomes" id="UP000030671">
    <property type="component" value="Unassembled WGS sequence"/>
</dbReference>
<accession>W4KI46</accession>
<dbReference type="OrthoDB" id="3266657at2759"/>
<evidence type="ECO:0000313" key="2">
    <source>
        <dbReference type="Proteomes" id="UP000030671"/>
    </source>
</evidence>
<evidence type="ECO:0000313" key="1">
    <source>
        <dbReference type="EMBL" id="ETW84990.1"/>
    </source>
</evidence>
<keyword evidence="2" id="KW-1185">Reference proteome</keyword>
<sequence length="139" mass="15631">MPRMSVFDARLQQQLRTVNIGRSVQARHDILAKSPIESSRAAAHAIREGELEHAIELLEHGRSVVWQQTLRLRPSTDKLHQVSPALAGRLSKTIGELDGMNVEPSVDTVLSLAPGVRPSDWRRRQTRRVRRHLPSSLPS</sequence>
<organism evidence="1 2">
    <name type="scientific">Heterobasidion irregulare (strain TC 32-1)</name>
    <dbReference type="NCBI Taxonomy" id="747525"/>
    <lineage>
        <taxon>Eukaryota</taxon>
        <taxon>Fungi</taxon>
        <taxon>Dikarya</taxon>
        <taxon>Basidiomycota</taxon>
        <taxon>Agaricomycotina</taxon>
        <taxon>Agaricomycetes</taxon>
        <taxon>Russulales</taxon>
        <taxon>Bondarzewiaceae</taxon>
        <taxon>Heterobasidion</taxon>
        <taxon>Heterobasidion annosum species complex</taxon>
    </lineage>
</organism>
<dbReference type="EMBL" id="KI925455">
    <property type="protein sequence ID" value="ETW84990.1"/>
    <property type="molecule type" value="Genomic_DNA"/>
</dbReference>
<name>W4KI46_HETIT</name>
<dbReference type="AlphaFoldDB" id="W4KI46"/>
<dbReference type="RefSeq" id="XP_009541887.1">
    <property type="nucleotide sequence ID" value="XM_009543592.1"/>
</dbReference>